<protein>
    <recommendedName>
        <fullName evidence="2">DUF7981 domain-containing protein</fullName>
    </recommendedName>
</protein>
<dbReference type="AlphaFoldDB" id="A0A345E1T7"/>
<dbReference type="KEGG" id="haj:DU500_06705"/>
<evidence type="ECO:0000313" key="3">
    <source>
        <dbReference type="EMBL" id="AXG06159.1"/>
    </source>
</evidence>
<reference evidence="4 5" key="1">
    <citation type="submission" date="2018-07" db="EMBL/GenBank/DDBJ databases">
        <title>Genome sequences of Haloplanus sp. CBA1112.</title>
        <authorList>
            <person name="Kim Y.B."/>
            <person name="Roh S.W."/>
        </authorList>
    </citation>
    <scope>NUCLEOTIDE SEQUENCE [LARGE SCALE GENOMIC DNA]</scope>
    <source>
        <strain evidence="4 5">CBA1112</strain>
    </source>
</reference>
<feature type="transmembrane region" description="Helical" evidence="1">
    <location>
        <begin position="35"/>
        <end position="59"/>
    </location>
</feature>
<gene>
    <name evidence="4" type="ORF">DU484_06435</name>
    <name evidence="3" type="ORF">DU500_06705</name>
</gene>
<accession>A0A345E1T7</accession>
<accession>A0A345EBG4</accession>
<dbReference type="RefSeq" id="WP_114585302.1">
    <property type="nucleotide sequence ID" value="NZ_CP031148.1"/>
</dbReference>
<evidence type="ECO:0000313" key="6">
    <source>
        <dbReference type="Proteomes" id="UP000253273"/>
    </source>
</evidence>
<dbReference type="Proteomes" id="UP000252985">
    <property type="component" value="Chromosome"/>
</dbReference>
<dbReference type="OrthoDB" id="307419at2157"/>
<dbReference type="Proteomes" id="UP000253273">
    <property type="component" value="Chromosome"/>
</dbReference>
<organism evidence="3 6">
    <name type="scientific">Haloplanus rubicundus</name>
    <dbReference type="NCBI Taxonomy" id="1547898"/>
    <lineage>
        <taxon>Archaea</taxon>
        <taxon>Methanobacteriati</taxon>
        <taxon>Methanobacteriota</taxon>
        <taxon>Stenosarchaea group</taxon>
        <taxon>Halobacteria</taxon>
        <taxon>Halobacteriales</taxon>
        <taxon>Haloferacaceae</taxon>
        <taxon>Haloplanus</taxon>
    </lineage>
</organism>
<proteinExistence type="predicted"/>
<evidence type="ECO:0000259" key="2">
    <source>
        <dbReference type="Pfam" id="PF25938"/>
    </source>
</evidence>
<name>A0A345E1T7_9EURY</name>
<dbReference type="Pfam" id="PF25938">
    <property type="entry name" value="DUF7981"/>
    <property type="match status" value="1"/>
</dbReference>
<keyword evidence="1" id="KW-0812">Transmembrane</keyword>
<dbReference type="EMBL" id="CP031148">
    <property type="protein sequence ID" value="AXG09536.1"/>
    <property type="molecule type" value="Genomic_DNA"/>
</dbReference>
<evidence type="ECO:0000313" key="4">
    <source>
        <dbReference type="EMBL" id="AXG09536.1"/>
    </source>
</evidence>
<reference evidence="3 6" key="2">
    <citation type="submission" date="2018-07" db="EMBL/GenBank/DDBJ databases">
        <title>Genome sequences of Haloplanus sp. CBA1113.</title>
        <authorList>
            <person name="Kim Y.B."/>
            <person name="Roh S.W."/>
        </authorList>
    </citation>
    <scope>NUCLEOTIDE SEQUENCE [LARGE SCALE GENOMIC DNA]</scope>
    <source>
        <strain evidence="3 6">CBA1113</strain>
    </source>
</reference>
<sequence length="68" mass="7047">MTPRRKSSLLWGLVGALTFLVLVQGYRLVVGPLDVSVVAIGGVTLLVGATAAGLTHALAPRIHENGRS</sequence>
<evidence type="ECO:0000313" key="5">
    <source>
        <dbReference type="Proteomes" id="UP000252985"/>
    </source>
</evidence>
<keyword evidence="1" id="KW-1133">Transmembrane helix</keyword>
<dbReference type="InterPro" id="IPR058287">
    <property type="entry name" value="DUF7981"/>
</dbReference>
<dbReference type="GeneID" id="37286599"/>
<dbReference type="KEGG" id="haq:DU484_06435"/>
<feature type="domain" description="DUF7981" evidence="2">
    <location>
        <begin position="1"/>
        <end position="67"/>
    </location>
</feature>
<keyword evidence="6" id="KW-1185">Reference proteome</keyword>
<keyword evidence="1" id="KW-0472">Membrane</keyword>
<evidence type="ECO:0000256" key="1">
    <source>
        <dbReference type="SAM" id="Phobius"/>
    </source>
</evidence>
<dbReference type="EMBL" id="CP031150">
    <property type="protein sequence ID" value="AXG06159.1"/>
    <property type="molecule type" value="Genomic_DNA"/>
</dbReference>